<feature type="domain" description="Acyl-CoA dehydrogenase/oxidase N-terminal" evidence="8">
    <location>
        <begin position="30"/>
        <end position="137"/>
    </location>
</feature>
<dbReference type="PANTHER" id="PTHR43188:SF1">
    <property type="entry name" value="ACYL-COA DEHYDROGENASE"/>
    <property type="match status" value="1"/>
</dbReference>
<gene>
    <name evidence="9" type="ORF">NCCP1664_16920</name>
</gene>
<dbReference type="GO" id="GO:0003995">
    <property type="term" value="F:acyl-CoA dehydrogenase activity"/>
    <property type="evidence" value="ECO:0007669"/>
    <property type="project" value="InterPro"/>
</dbReference>
<dbReference type="Gene3D" id="2.40.110.10">
    <property type="entry name" value="Butyryl-CoA Dehydrogenase, subunit A, domain 2"/>
    <property type="match status" value="1"/>
</dbReference>
<keyword evidence="10" id="KW-1185">Reference proteome</keyword>
<evidence type="ECO:0000259" key="8">
    <source>
        <dbReference type="Pfam" id="PF02771"/>
    </source>
</evidence>
<comment type="similarity">
    <text evidence="2 5">Belongs to the acyl-CoA dehydrogenase family.</text>
</comment>
<dbReference type="SUPFAM" id="SSF56645">
    <property type="entry name" value="Acyl-CoA dehydrogenase NM domain-like"/>
    <property type="match status" value="1"/>
</dbReference>
<evidence type="ECO:0000256" key="3">
    <source>
        <dbReference type="ARBA" id="ARBA00022630"/>
    </source>
</evidence>
<evidence type="ECO:0000256" key="2">
    <source>
        <dbReference type="ARBA" id="ARBA00009347"/>
    </source>
</evidence>
<dbReference type="Pfam" id="PF02771">
    <property type="entry name" value="Acyl-CoA_dh_N"/>
    <property type="match status" value="1"/>
</dbReference>
<organism evidence="9 10">
    <name type="scientific">Zafaria cholistanensis</name>
    <dbReference type="NCBI Taxonomy" id="1682741"/>
    <lineage>
        <taxon>Bacteria</taxon>
        <taxon>Bacillati</taxon>
        <taxon>Actinomycetota</taxon>
        <taxon>Actinomycetes</taxon>
        <taxon>Micrococcales</taxon>
        <taxon>Micrococcaceae</taxon>
        <taxon>Zafaria</taxon>
    </lineage>
</organism>
<dbReference type="InterPro" id="IPR036250">
    <property type="entry name" value="AcylCo_DH-like_C"/>
</dbReference>
<dbReference type="InterPro" id="IPR046373">
    <property type="entry name" value="Acyl-CoA_Oxase/DH_mid-dom_sf"/>
</dbReference>
<evidence type="ECO:0000259" key="6">
    <source>
        <dbReference type="Pfam" id="PF00441"/>
    </source>
</evidence>
<dbReference type="InterPro" id="IPR037069">
    <property type="entry name" value="AcylCoA_DH/ox_N_sf"/>
</dbReference>
<dbReference type="GO" id="GO:0050660">
    <property type="term" value="F:flavin adenine dinucleotide binding"/>
    <property type="evidence" value="ECO:0007669"/>
    <property type="project" value="InterPro"/>
</dbReference>
<keyword evidence="3 5" id="KW-0285">Flavoprotein</keyword>
<accession>A0A5A7NRL0</accession>
<dbReference type="PROSITE" id="PS00073">
    <property type="entry name" value="ACYL_COA_DH_2"/>
    <property type="match status" value="1"/>
</dbReference>
<dbReference type="Pfam" id="PF02770">
    <property type="entry name" value="Acyl-CoA_dh_M"/>
    <property type="match status" value="1"/>
</dbReference>
<evidence type="ECO:0000313" key="10">
    <source>
        <dbReference type="Proteomes" id="UP000325307"/>
    </source>
</evidence>
<dbReference type="Pfam" id="PF00441">
    <property type="entry name" value="Acyl-CoA_dh_1"/>
    <property type="match status" value="1"/>
</dbReference>
<dbReference type="GO" id="GO:0006635">
    <property type="term" value="P:fatty acid beta-oxidation"/>
    <property type="evidence" value="ECO:0007669"/>
    <property type="project" value="InterPro"/>
</dbReference>
<sequence>MSRGRDGDVGDNAMEGFYPSDVYGFAQLLTEAERSALTRLRAVLDTHVRPLLAEYWERGEFPEQIIAPFVDLDLMDPVEVREAGQAPSGLYGGFRNFEIGRVDTSTVTWYNAQAGLFRTTVNLGGSAGQVAELDPRIRSFDVTGVFALTEPDHGSDIAGGLATTATFEPAAGEDGQEGGHWTIDGAKRWIGGAFLADVLAVFARDTADNQVKCFLVPREAAGVKLTKIERKTSLRIMQNADIELSGVRVPESARLQNINSFADVAGCLRNMRSDVAWIAAGGAAGAYEAALRYVLERRQFGKPLAAFQLIQEKLAHMLSNVTAALAVVVRLTQQQEAGIYRDENSAMAKMFTARMYRETAALAREVCGGNGILLDHDVARFHADAEAVYSYEGTHEINALIVGRSITGLGAFR</sequence>
<dbReference type="InterPro" id="IPR009100">
    <property type="entry name" value="AcylCoA_DH/oxidase_NM_dom_sf"/>
</dbReference>
<dbReference type="Gene3D" id="1.10.540.10">
    <property type="entry name" value="Acyl-CoA dehydrogenase/oxidase, N-terminal domain"/>
    <property type="match status" value="1"/>
</dbReference>
<evidence type="ECO:0000259" key="7">
    <source>
        <dbReference type="Pfam" id="PF02770"/>
    </source>
</evidence>
<keyword evidence="4 5" id="KW-0274">FAD</keyword>
<protein>
    <submittedName>
        <fullName evidence="9">Acyl-CoA dehydrogenase</fullName>
    </submittedName>
</protein>
<dbReference type="InterPro" id="IPR009075">
    <property type="entry name" value="AcylCo_DH/oxidase_C"/>
</dbReference>
<feature type="domain" description="Acyl-CoA dehydrogenase/oxidase C-terminal" evidence="6">
    <location>
        <begin position="265"/>
        <end position="406"/>
    </location>
</feature>
<dbReference type="InterPro" id="IPR013786">
    <property type="entry name" value="AcylCoA_DH/ox_N"/>
</dbReference>
<dbReference type="PANTHER" id="PTHR43188">
    <property type="entry name" value="ACYL-COENZYME A OXIDASE"/>
    <property type="match status" value="1"/>
</dbReference>
<dbReference type="InterPro" id="IPR045008">
    <property type="entry name" value="ACX4-like"/>
</dbReference>
<feature type="domain" description="Acyl-CoA oxidase/dehydrogenase middle" evidence="7">
    <location>
        <begin position="146"/>
        <end position="246"/>
    </location>
</feature>
<reference evidence="9 10" key="1">
    <citation type="submission" date="2019-09" db="EMBL/GenBank/DDBJ databases">
        <title>Arthrobacter zafarii sp. nov., a moderately thermotolerant and halotolerant actinobacterium isolated from Cholistan desert soil of Pakistan.</title>
        <authorList>
            <person name="Amin A."/>
            <person name="Ahmed I."/>
            <person name="Khalid N."/>
            <person name="Schumann P."/>
            <person name="Busse H.J."/>
            <person name="Khan I.U."/>
            <person name="Li S."/>
            <person name="Li W.J."/>
        </authorList>
    </citation>
    <scope>NUCLEOTIDE SEQUENCE [LARGE SCALE GENOMIC DNA]</scope>
    <source>
        <strain evidence="9 10">NCCP-1664</strain>
    </source>
</reference>
<dbReference type="Proteomes" id="UP000325307">
    <property type="component" value="Unassembled WGS sequence"/>
</dbReference>
<name>A0A5A7NRL0_9MICC</name>
<comment type="cofactor">
    <cofactor evidence="1 5">
        <name>FAD</name>
        <dbReference type="ChEBI" id="CHEBI:57692"/>
    </cofactor>
</comment>
<dbReference type="Gene3D" id="1.20.140.10">
    <property type="entry name" value="Butyryl-CoA Dehydrogenase, subunit A, domain 3"/>
    <property type="match status" value="1"/>
</dbReference>
<dbReference type="InterPro" id="IPR006091">
    <property type="entry name" value="Acyl-CoA_Oxase/DH_mid-dom"/>
</dbReference>
<dbReference type="AlphaFoldDB" id="A0A5A7NRL0"/>
<dbReference type="SUPFAM" id="SSF47203">
    <property type="entry name" value="Acyl-CoA dehydrogenase C-terminal domain-like"/>
    <property type="match status" value="1"/>
</dbReference>
<evidence type="ECO:0000256" key="1">
    <source>
        <dbReference type="ARBA" id="ARBA00001974"/>
    </source>
</evidence>
<dbReference type="EMBL" id="BKDJ01000007">
    <property type="protein sequence ID" value="GER23196.1"/>
    <property type="molecule type" value="Genomic_DNA"/>
</dbReference>
<dbReference type="InterPro" id="IPR006089">
    <property type="entry name" value="Acyl-CoA_DH_CS"/>
</dbReference>
<evidence type="ECO:0000313" key="9">
    <source>
        <dbReference type="EMBL" id="GER23196.1"/>
    </source>
</evidence>
<keyword evidence="5" id="KW-0560">Oxidoreductase</keyword>
<comment type="caution">
    <text evidence="9">The sequence shown here is derived from an EMBL/GenBank/DDBJ whole genome shotgun (WGS) entry which is preliminary data.</text>
</comment>
<proteinExistence type="inferred from homology"/>
<evidence type="ECO:0000256" key="5">
    <source>
        <dbReference type="RuleBase" id="RU362125"/>
    </source>
</evidence>
<evidence type="ECO:0000256" key="4">
    <source>
        <dbReference type="ARBA" id="ARBA00022827"/>
    </source>
</evidence>